<feature type="region of interest" description="Disordered" evidence="1">
    <location>
        <begin position="60"/>
        <end position="86"/>
    </location>
</feature>
<evidence type="ECO:0000256" key="1">
    <source>
        <dbReference type="SAM" id="MobiDB-lite"/>
    </source>
</evidence>
<dbReference type="EMBL" id="AFOY02000023">
    <property type="protein sequence ID" value="EXF91453.1"/>
    <property type="molecule type" value="Genomic_DNA"/>
</dbReference>
<dbReference type="HOGENOM" id="CLU_2495477_0_0_6"/>
<protein>
    <recommendedName>
        <fullName evidence="4">FXSXX-COOH protein</fullName>
    </recommendedName>
</protein>
<dbReference type="AlphaFoldDB" id="A0A010SJQ8"/>
<proteinExistence type="predicted"/>
<feature type="compositionally biased region" description="Low complexity" evidence="1">
    <location>
        <begin position="70"/>
        <end position="86"/>
    </location>
</feature>
<organism evidence="2 3">
    <name type="scientific">Pseudomonas fluorescens HK44</name>
    <dbReference type="NCBI Taxonomy" id="1042209"/>
    <lineage>
        <taxon>Bacteria</taxon>
        <taxon>Pseudomonadati</taxon>
        <taxon>Pseudomonadota</taxon>
        <taxon>Gammaproteobacteria</taxon>
        <taxon>Pseudomonadales</taxon>
        <taxon>Pseudomonadaceae</taxon>
        <taxon>Pseudomonas</taxon>
    </lineage>
</organism>
<sequence>MDDIKPTTVDLTQLSLTEQDNLSEVDEALVAVVVERLATPQRVACPERAAAPDIRSIIRTAPRPDSTGTAPLHLPLSPLSASVAPV</sequence>
<dbReference type="Proteomes" id="UP000022611">
    <property type="component" value="Unassembled WGS sequence"/>
</dbReference>
<evidence type="ECO:0008006" key="4">
    <source>
        <dbReference type="Google" id="ProtNLM"/>
    </source>
</evidence>
<gene>
    <name evidence="2" type="ORF">HK44_017635</name>
</gene>
<evidence type="ECO:0000313" key="2">
    <source>
        <dbReference type="EMBL" id="EXF91453.1"/>
    </source>
</evidence>
<dbReference type="PATRIC" id="fig|1042209.11.peg.5691"/>
<name>A0A010SJQ8_PSEFL</name>
<accession>A0A010SJQ8</accession>
<evidence type="ECO:0000313" key="3">
    <source>
        <dbReference type="Proteomes" id="UP000022611"/>
    </source>
</evidence>
<comment type="caution">
    <text evidence="2">The sequence shown here is derived from an EMBL/GenBank/DDBJ whole genome shotgun (WGS) entry which is preliminary data.</text>
</comment>
<reference evidence="2 3" key="1">
    <citation type="journal article" date="2011" name="J. Bacteriol.">
        <title>Draft genome sequence of the polycyclic aromatic hydrocarbon-degrading, genetically engineered bioluminescent bioreporter Pseudomonas fluorescens HK44.</title>
        <authorList>
            <person name="Chauhan A."/>
            <person name="Layton A.C."/>
            <person name="Williams D.E."/>
            <person name="Smartt A.E."/>
            <person name="Ripp S."/>
            <person name="Karpinets T.V."/>
            <person name="Brown S.D."/>
            <person name="Sayler G.S."/>
        </authorList>
    </citation>
    <scope>NUCLEOTIDE SEQUENCE [LARGE SCALE GENOMIC DNA]</scope>
    <source>
        <strain evidence="2 3">HK44</strain>
    </source>
</reference>